<dbReference type="PANTHER" id="PTHR30483:SF6">
    <property type="entry name" value="PERIPLASMIC BINDING PROTEIN OF ABC TRANSPORTER FOR NATURAL AMINO ACIDS"/>
    <property type="match status" value="1"/>
</dbReference>
<evidence type="ECO:0000256" key="3">
    <source>
        <dbReference type="SAM" id="SignalP"/>
    </source>
</evidence>
<organism evidence="5 6">
    <name type="scientific">Desulfopila aestuarii DSM 18488</name>
    <dbReference type="NCBI Taxonomy" id="1121416"/>
    <lineage>
        <taxon>Bacteria</taxon>
        <taxon>Pseudomonadati</taxon>
        <taxon>Thermodesulfobacteriota</taxon>
        <taxon>Desulfobulbia</taxon>
        <taxon>Desulfobulbales</taxon>
        <taxon>Desulfocapsaceae</taxon>
        <taxon>Desulfopila</taxon>
    </lineage>
</organism>
<comment type="similarity">
    <text evidence="1">Belongs to the leucine-binding protein family.</text>
</comment>
<dbReference type="InterPro" id="IPR028081">
    <property type="entry name" value="Leu-bd"/>
</dbReference>
<evidence type="ECO:0000256" key="1">
    <source>
        <dbReference type="ARBA" id="ARBA00010062"/>
    </source>
</evidence>
<accession>A0A1M7YCG8</accession>
<dbReference type="PANTHER" id="PTHR30483">
    <property type="entry name" value="LEUCINE-SPECIFIC-BINDING PROTEIN"/>
    <property type="match status" value="1"/>
</dbReference>
<dbReference type="CDD" id="cd06347">
    <property type="entry name" value="PBP1_ABC_LivK_ligand_binding-like"/>
    <property type="match status" value="1"/>
</dbReference>
<dbReference type="InterPro" id="IPR051010">
    <property type="entry name" value="BCAA_transport"/>
</dbReference>
<protein>
    <submittedName>
        <fullName evidence="5">Amino acid/amide ABC transporter substrate-binding protein, HAAT family (TC 3.A.1.4.-)</fullName>
    </submittedName>
</protein>
<dbReference type="OrthoDB" id="9772589at2"/>
<dbReference type="SUPFAM" id="SSF53822">
    <property type="entry name" value="Periplasmic binding protein-like I"/>
    <property type="match status" value="1"/>
</dbReference>
<dbReference type="EMBL" id="FRFE01000017">
    <property type="protein sequence ID" value="SHO50266.1"/>
    <property type="molecule type" value="Genomic_DNA"/>
</dbReference>
<name>A0A1M7YCG8_9BACT</name>
<dbReference type="STRING" id="1121416.SAMN02745220_03343"/>
<feature type="signal peptide" evidence="3">
    <location>
        <begin position="1"/>
        <end position="24"/>
    </location>
</feature>
<dbReference type="InterPro" id="IPR028082">
    <property type="entry name" value="Peripla_BP_I"/>
</dbReference>
<dbReference type="AlphaFoldDB" id="A0A1M7YCG8"/>
<evidence type="ECO:0000256" key="2">
    <source>
        <dbReference type="ARBA" id="ARBA00022729"/>
    </source>
</evidence>
<keyword evidence="6" id="KW-1185">Reference proteome</keyword>
<gene>
    <name evidence="5" type="ORF">SAMN02745220_03343</name>
</gene>
<feature type="chain" id="PRO_5012455485" evidence="3">
    <location>
        <begin position="25"/>
        <end position="389"/>
    </location>
</feature>
<dbReference type="Gene3D" id="3.40.50.2300">
    <property type="match status" value="2"/>
</dbReference>
<dbReference type="Proteomes" id="UP000184603">
    <property type="component" value="Unassembled WGS sequence"/>
</dbReference>
<evidence type="ECO:0000259" key="4">
    <source>
        <dbReference type="Pfam" id="PF13458"/>
    </source>
</evidence>
<keyword evidence="2 3" id="KW-0732">Signal</keyword>
<evidence type="ECO:0000313" key="5">
    <source>
        <dbReference type="EMBL" id="SHO50266.1"/>
    </source>
</evidence>
<dbReference type="Pfam" id="PF13458">
    <property type="entry name" value="Peripla_BP_6"/>
    <property type="match status" value="1"/>
</dbReference>
<evidence type="ECO:0000313" key="6">
    <source>
        <dbReference type="Proteomes" id="UP000184603"/>
    </source>
</evidence>
<reference evidence="5 6" key="1">
    <citation type="submission" date="2016-12" db="EMBL/GenBank/DDBJ databases">
        <authorList>
            <person name="Song W.-J."/>
            <person name="Kurnit D.M."/>
        </authorList>
    </citation>
    <scope>NUCLEOTIDE SEQUENCE [LARGE SCALE GENOMIC DNA]</scope>
    <source>
        <strain evidence="5 6">DSM 18488</strain>
    </source>
</reference>
<proteinExistence type="inferred from homology"/>
<dbReference type="RefSeq" id="WP_084554093.1">
    <property type="nucleotide sequence ID" value="NZ_FRFE01000017.1"/>
</dbReference>
<sequence>MNIVQRILSAILIVFFSFCPSVFASDGTINIGFNIPQTGWFDLVGLHSKNAAQLIEKELAEAGGLKVGDKTYDVKFLYGDNKSNPTAASTLAIEQVSKEKVLGIIGPLSSSQAIPVAQMANSFSTPMISPWSTSPLTTKDRPYVFRSCFVFTIQGPVLTKFLAKQFTATKGAVLYDIVAAYPRGLAKSFKESFEQINGEGSIVRFEEFRSGDTDFTKQLMSIKESGAQFIFSPQHFNEIPLIIRQMKSIDLNIPLVGSNSWAGGNLLGECGNDCDGLFFSGNYASGGATGINKQFVDAYKSAYGELPDEPAALTWDAVRVFLQAVKDTGKLSGNLLADRKAVRDAIVNVKNFDGATGEMTFNESGDPNKCAVIVKIENGVFNFHESVCL</sequence>
<feature type="domain" description="Leucine-binding protein" evidence="4">
    <location>
        <begin position="28"/>
        <end position="378"/>
    </location>
</feature>